<evidence type="ECO:0000259" key="6">
    <source>
        <dbReference type="PROSITE" id="PS51123"/>
    </source>
</evidence>
<dbReference type="InterPro" id="IPR006665">
    <property type="entry name" value="OmpA-like"/>
</dbReference>
<dbReference type="PANTHER" id="PTHR30329">
    <property type="entry name" value="STATOR ELEMENT OF FLAGELLAR MOTOR COMPLEX"/>
    <property type="match status" value="1"/>
</dbReference>
<dbReference type="SUPFAM" id="SSF103088">
    <property type="entry name" value="OmpA-like"/>
    <property type="match status" value="1"/>
</dbReference>
<dbReference type="PROSITE" id="PS51123">
    <property type="entry name" value="OMPA_2"/>
    <property type="match status" value="1"/>
</dbReference>
<reference evidence="7 8" key="1">
    <citation type="submission" date="2018-05" db="EMBL/GenBank/DDBJ databases">
        <title>Algibacter marinivivus sp. nov., isolated from sample around a algae.</title>
        <authorList>
            <person name="Zhong X."/>
        </authorList>
    </citation>
    <scope>NUCLEOTIDE SEQUENCE [LARGE SCALE GENOMIC DNA]</scope>
    <source>
        <strain evidence="7 8">ZY111</strain>
    </source>
</reference>
<keyword evidence="3" id="KW-0998">Cell outer membrane</keyword>
<dbReference type="GO" id="GO:0009279">
    <property type="term" value="C:cell outer membrane"/>
    <property type="evidence" value="ECO:0007669"/>
    <property type="project" value="UniProtKB-SubCell"/>
</dbReference>
<dbReference type="CDD" id="cd07185">
    <property type="entry name" value="OmpA_C-like"/>
    <property type="match status" value="1"/>
</dbReference>
<dbReference type="RefSeq" id="WP_109352529.1">
    <property type="nucleotide sequence ID" value="NZ_QFRI01000001.1"/>
</dbReference>
<dbReference type="InterPro" id="IPR036737">
    <property type="entry name" value="OmpA-like_sf"/>
</dbReference>
<dbReference type="PANTHER" id="PTHR30329:SF21">
    <property type="entry name" value="LIPOPROTEIN YIAD-RELATED"/>
    <property type="match status" value="1"/>
</dbReference>
<dbReference type="InterPro" id="IPR050330">
    <property type="entry name" value="Bact_OuterMem_StrucFunc"/>
</dbReference>
<dbReference type="Pfam" id="PF00691">
    <property type="entry name" value="OmpA"/>
    <property type="match status" value="1"/>
</dbReference>
<reference evidence="8" key="3">
    <citation type="submission" date="2018-05" db="EMBL/GenBank/DDBJ databases">
        <authorList>
            <person name="Lu D."/>
        </authorList>
    </citation>
    <scope>NUCLEOTIDE SEQUENCE [LARGE SCALE GENOMIC DNA]</scope>
    <source>
        <strain evidence="8">ZY111</strain>
    </source>
</reference>
<dbReference type="Proteomes" id="UP000245375">
    <property type="component" value="Unassembled WGS sequence"/>
</dbReference>
<protein>
    <submittedName>
        <fullName evidence="7">OmpA family protein</fullName>
    </submittedName>
</protein>
<evidence type="ECO:0000256" key="5">
    <source>
        <dbReference type="SAM" id="MobiDB-lite"/>
    </source>
</evidence>
<sequence length="520" mass="58477">MKLPKNAKSILTFWMALVFIITSVEAQTKQIKRPKSKTNVYSVDTFVSESFDIYDKVYKYDGYAAAGTPLDDEDIDVLEDALDDLSGLSDSAPDILGDLDGLSVLKQGKATLQMNKAKKVLKYSIKTSKELLLGQRKREKEEKDKKEEKDTSSNDSNSKNDSNSPNENDNSEELKEESNISDNLEVYSKYDFVPGDKLLFFDNFANDFVGDFPSKWNTNASGEVVKVGNKGKWFELKTGYGVFYIPDLKDLPEDYTIEFDILTKGISQQTSSTARFFVILSDNDEFNNGTNHYAKVSIPLGQYSAFSFRASNFFNRSNGAINTDIKADIRKVILNQPHIAISVTKKRYRLWVNQTKYIDIPRFIEQENVLKYLKFHLNNLKDNQEHLYITNLKVAEGGVDLRRKLLSEGKISTNGILFDSGSANIQPQSLGIIRQISQVLMQDENIKLNIVGHTDADGTEDSNLKLSKARADAVKNALINIYKVSGDRLQTDGKGESEPVGDNSSSDGKAQNRRVEFIKI</sequence>
<dbReference type="AlphaFoldDB" id="A0A2U2X9R1"/>
<evidence type="ECO:0000256" key="2">
    <source>
        <dbReference type="ARBA" id="ARBA00023136"/>
    </source>
</evidence>
<evidence type="ECO:0000256" key="4">
    <source>
        <dbReference type="PROSITE-ProRule" id="PRU00473"/>
    </source>
</evidence>
<dbReference type="Gene3D" id="3.30.1330.60">
    <property type="entry name" value="OmpA-like domain"/>
    <property type="match status" value="1"/>
</dbReference>
<accession>A0A2U2X9R1</accession>
<dbReference type="OrthoDB" id="9800869at2"/>
<dbReference type="PRINTS" id="PR01021">
    <property type="entry name" value="OMPADOMAIN"/>
</dbReference>
<feature type="compositionally biased region" description="Low complexity" evidence="5">
    <location>
        <begin position="153"/>
        <end position="168"/>
    </location>
</feature>
<evidence type="ECO:0000313" key="7">
    <source>
        <dbReference type="EMBL" id="PWH84524.1"/>
    </source>
</evidence>
<reference evidence="8" key="2">
    <citation type="submission" date="2018-05" db="EMBL/GenBank/DDBJ databases">
        <title>Algibacter marinivivus sp. nov., isolated from sample around a algae.</title>
        <authorList>
            <person name="Lu D."/>
        </authorList>
    </citation>
    <scope>NUCLEOTIDE SEQUENCE [LARGE SCALE GENOMIC DNA]</scope>
    <source>
        <strain evidence="8">ZY111</strain>
    </source>
</reference>
<feature type="region of interest" description="Disordered" evidence="5">
    <location>
        <begin position="490"/>
        <end position="515"/>
    </location>
</feature>
<feature type="region of interest" description="Disordered" evidence="5">
    <location>
        <begin position="134"/>
        <end position="179"/>
    </location>
</feature>
<keyword evidence="2 4" id="KW-0472">Membrane</keyword>
<proteinExistence type="predicted"/>
<feature type="compositionally biased region" description="Basic and acidic residues" evidence="5">
    <location>
        <begin position="136"/>
        <end position="152"/>
    </location>
</feature>
<comment type="subcellular location">
    <subcellularLocation>
        <location evidence="1">Cell outer membrane</location>
    </subcellularLocation>
</comment>
<dbReference type="InterPro" id="IPR006664">
    <property type="entry name" value="OMP_bac"/>
</dbReference>
<evidence type="ECO:0000256" key="1">
    <source>
        <dbReference type="ARBA" id="ARBA00004442"/>
    </source>
</evidence>
<feature type="domain" description="OmpA-like" evidence="6">
    <location>
        <begin position="405"/>
        <end position="520"/>
    </location>
</feature>
<dbReference type="EMBL" id="QFRI01000001">
    <property type="protein sequence ID" value="PWH84524.1"/>
    <property type="molecule type" value="Genomic_DNA"/>
</dbReference>
<evidence type="ECO:0000313" key="8">
    <source>
        <dbReference type="Proteomes" id="UP000245375"/>
    </source>
</evidence>
<comment type="caution">
    <text evidence="7">The sequence shown here is derived from an EMBL/GenBank/DDBJ whole genome shotgun (WGS) entry which is preliminary data.</text>
</comment>
<organism evidence="7 8">
    <name type="scientific">Algibacter marinivivus</name>
    <dbReference type="NCBI Taxonomy" id="2100723"/>
    <lineage>
        <taxon>Bacteria</taxon>
        <taxon>Pseudomonadati</taxon>
        <taxon>Bacteroidota</taxon>
        <taxon>Flavobacteriia</taxon>
        <taxon>Flavobacteriales</taxon>
        <taxon>Flavobacteriaceae</taxon>
        <taxon>Algibacter</taxon>
    </lineage>
</organism>
<keyword evidence="8" id="KW-1185">Reference proteome</keyword>
<gene>
    <name evidence="7" type="ORF">DIS18_08365</name>
</gene>
<name>A0A2U2X9R1_9FLAO</name>
<evidence type="ECO:0000256" key="3">
    <source>
        <dbReference type="ARBA" id="ARBA00023237"/>
    </source>
</evidence>